<proteinExistence type="predicted"/>
<dbReference type="RefSeq" id="WP_165298237.1">
    <property type="nucleotide sequence ID" value="NZ_JAAKZZ010000063.1"/>
</dbReference>
<reference evidence="1 2" key="1">
    <citation type="submission" date="2020-02" db="EMBL/GenBank/DDBJ databases">
        <title>Whole-genome analyses of novel actinobacteria.</title>
        <authorList>
            <person name="Sahin N."/>
            <person name="Tatar D."/>
        </authorList>
    </citation>
    <scope>NUCLEOTIDE SEQUENCE [LARGE SCALE GENOMIC DNA]</scope>
    <source>
        <strain evidence="1 2">SB3404</strain>
    </source>
</reference>
<name>A0A6G4WTD8_9ACTN</name>
<evidence type="ECO:0000313" key="1">
    <source>
        <dbReference type="EMBL" id="NGO68536.1"/>
    </source>
</evidence>
<sequence>MVDRAPKGETLREIADRHGRSYDTVRKQWARHPDWPAPIGKRGRWHVYDSAAVDRVIGEHFARPAVQLQPRRLYTAQQLEEAGAGITAGTIRADLSRGRWPQPDSTDDGVNRWYGTTATAALAQRRSYKRSVDGTLG</sequence>
<gene>
    <name evidence="1" type="ORF">G5C65_09240</name>
</gene>
<keyword evidence="2" id="KW-1185">Reference proteome</keyword>
<dbReference type="AlphaFoldDB" id="A0A6G4WTD8"/>
<accession>A0A6G4WTD8</accession>
<evidence type="ECO:0000313" key="2">
    <source>
        <dbReference type="Proteomes" id="UP000477722"/>
    </source>
</evidence>
<organism evidence="1 2">
    <name type="scientific">Streptomyces boncukensis</name>
    <dbReference type="NCBI Taxonomy" id="2711219"/>
    <lineage>
        <taxon>Bacteria</taxon>
        <taxon>Bacillati</taxon>
        <taxon>Actinomycetota</taxon>
        <taxon>Actinomycetes</taxon>
        <taxon>Kitasatosporales</taxon>
        <taxon>Streptomycetaceae</taxon>
        <taxon>Streptomyces</taxon>
    </lineage>
</organism>
<comment type="caution">
    <text evidence="1">The sequence shown here is derived from an EMBL/GenBank/DDBJ whole genome shotgun (WGS) entry which is preliminary data.</text>
</comment>
<dbReference type="Proteomes" id="UP000477722">
    <property type="component" value="Unassembled WGS sequence"/>
</dbReference>
<dbReference type="EMBL" id="JAAKZZ010000063">
    <property type="protein sequence ID" value="NGO68536.1"/>
    <property type="molecule type" value="Genomic_DNA"/>
</dbReference>
<protein>
    <submittedName>
        <fullName evidence="1">Uncharacterized protein</fullName>
    </submittedName>
</protein>